<feature type="domain" description="Ig-like" evidence="3">
    <location>
        <begin position="972"/>
        <end position="1058"/>
    </location>
</feature>
<protein>
    <recommendedName>
        <fullName evidence="3">Ig-like domain-containing protein</fullName>
    </recommendedName>
</protein>
<proteinExistence type="predicted"/>
<dbReference type="InterPro" id="IPR006626">
    <property type="entry name" value="PbH1"/>
</dbReference>
<gene>
    <name evidence="4" type="ORF">SAMN05216167_1542</name>
</gene>
<dbReference type="OrthoDB" id="960258at2"/>
<feature type="region of interest" description="Disordered" evidence="1">
    <location>
        <begin position="648"/>
        <end position="668"/>
    </location>
</feature>
<dbReference type="InterPro" id="IPR013783">
    <property type="entry name" value="Ig-like_fold"/>
</dbReference>
<dbReference type="PANTHER" id="PTHR11319">
    <property type="entry name" value="G PROTEIN-COUPLED RECEPTOR-RELATED"/>
    <property type="match status" value="1"/>
</dbReference>
<dbReference type="RefSeq" id="WP_093835310.1">
    <property type="nucleotide sequence ID" value="NZ_FOLQ01000054.1"/>
</dbReference>
<accession>A0A1I2I315</accession>
<evidence type="ECO:0000313" key="4">
    <source>
        <dbReference type="EMBL" id="SFF36020.1"/>
    </source>
</evidence>
<feature type="compositionally biased region" description="Polar residues" evidence="1">
    <location>
        <begin position="649"/>
        <end position="668"/>
    </location>
</feature>
<feature type="signal peptide" evidence="2">
    <location>
        <begin position="1"/>
        <end position="30"/>
    </location>
</feature>
<dbReference type="PROSITE" id="PS50835">
    <property type="entry name" value="IG_LIKE"/>
    <property type="match status" value="2"/>
</dbReference>
<dbReference type="InterPro" id="IPR011050">
    <property type="entry name" value="Pectin_lyase_fold/virulence"/>
</dbReference>
<reference evidence="4 5" key="1">
    <citation type="submission" date="2016-10" db="EMBL/GenBank/DDBJ databases">
        <authorList>
            <person name="de Groot N.N."/>
        </authorList>
    </citation>
    <scope>NUCLEOTIDE SEQUENCE [LARGE SCALE GENOMIC DNA]</scope>
    <source>
        <strain evidence="4 5">DSM 26130</strain>
    </source>
</reference>
<evidence type="ECO:0000313" key="5">
    <source>
        <dbReference type="Proteomes" id="UP000198598"/>
    </source>
</evidence>
<dbReference type="CDD" id="cd00096">
    <property type="entry name" value="Ig"/>
    <property type="match status" value="1"/>
</dbReference>
<dbReference type="EMBL" id="FOLQ01000054">
    <property type="protein sequence ID" value="SFF36020.1"/>
    <property type="molecule type" value="Genomic_DNA"/>
</dbReference>
<dbReference type="InterPro" id="IPR059226">
    <property type="entry name" value="Choice_anch_Q_dom"/>
</dbReference>
<dbReference type="PANTHER" id="PTHR11319:SF35">
    <property type="entry name" value="OUTER MEMBRANE PROTEIN PMPC-RELATED"/>
    <property type="match status" value="1"/>
</dbReference>
<dbReference type="SUPFAM" id="SSF51126">
    <property type="entry name" value="Pectin lyase-like"/>
    <property type="match status" value="4"/>
</dbReference>
<organism evidence="4 5">
    <name type="scientific">Spirosoma endophyticum</name>
    <dbReference type="NCBI Taxonomy" id="662367"/>
    <lineage>
        <taxon>Bacteria</taxon>
        <taxon>Pseudomonadati</taxon>
        <taxon>Bacteroidota</taxon>
        <taxon>Cytophagia</taxon>
        <taxon>Cytophagales</taxon>
        <taxon>Cytophagaceae</taxon>
        <taxon>Spirosoma</taxon>
    </lineage>
</organism>
<dbReference type="InterPro" id="IPR007110">
    <property type="entry name" value="Ig-like_dom"/>
</dbReference>
<evidence type="ECO:0000256" key="2">
    <source>
        <dbReference type="SAM" id="SignalP"/>
    </source>
</evidence>
<dbReference type="SMART" id="SM00710">
    <property type="entry name" value="PbH1"/>
    <property type="match status" value="16"/>
</dbReference>
<dbReference type="Proteomes" id="UP000198598">
    <property type="component" value="Unassembled WGS sequence"/>
</dbReference>
<dbReference type="Gene3D" id="2.160.20.10">
    <property type="entry name" value="Single-stranded right-handed beta-helix, Pectin lyase-like"/>
    <property type="match status" value="4"/>
</dbReference>
<keyword evidence="2" id="KW-0732">Signal</keyword>
<dbReference type="Pfam" id="PF13927">
    <property type="entry name" value="Ig_3"/>
    <property type="match status" value="1"/>
</dbReference>
<dbReference type="STRING" id="662367.SAMN05216167_1542"/>
<dbReference type="InterPro" id="IPR003599">
    <property type="entry name" value="Ig_sub"/>
</dbReference>
<name>A0A1I2I315_9BACT</name>
<dbReference type="InterPro" id="IPR012334">
    <property type="entry name" value="Pectin_lyas_fold"/>
</dbReference>
<feature type="chain" id="PRO_5011469795" description="Ig-like domain-containing protein" evidence="2">
    <location>
        <begin position="31"/>
        <end position="1889"/>
    </location>
</feature>
<evidence type="ECO:0000256" key="1">
    <source>
        <dbReference type="SAM" id="MobiDB-lite"/>
    </source>
</evidence>
<dbReference type="Gene3D" id="2.60.40.10">
    <property type="entry name" value="Immunoglobulins"/>
    <property type="match status" value="2"/>
</dbReference>
<evidence type="ECO:0000259" key="3">
    <source>
        <dbReference type="PROSITE" id="PS50835"/>
    </source>
</evidence>
<feature type="domain" description="Ig-like" evidence="3">
    <location>
        <begin position="496"/>
        <end position="572"/>
    </location>
</feature>
<sequence>MKILVYLVSQGLKSLLVLSLLGALGLPASAQTIRYVSTTGTNTDPATATSWAASTTALQGAIDASNPGDQVWIAGGTYKQVIRIDLNDPLFIEKLATLIAGENGFRMKSGVAIYGGFTGQESSLPERPTSSPSSTTLSGDIIISGNDGGAYKSKHVIYNVGVDNTALLDGVVITGAGGGVAGFLAVGYGGGIYNLGSSPSFVNCLIQGNGGLMGGGVCNQAGNPRFTNCTIRDNAILGQIATASFGGGMANIQSNPVLINCRILDNAPVVSVNGTPTAILAGGGLYNDRSSPLLNNCQLSSNTANRGAGMYSDNNSSPRLLNCLISGNTAGGLGGGLFNSNSSLTMTNCTITANTVTQIGNAQPLNGAAIIHNSASLLQLTNCIVFDNGSPSDAIRSEPAVTQANYCLFQEGTSISPFFVVAPPGTGNVTTAASPFVGGTDFGLKACSPAIDAGDPASSTATSGPTDLAGNPRILATTIDIGAYEFGGSGSTGGFPLRILQQPQPGGAVTAGTSVTAMVRVSGSNPTYQWYKNDLNTPLTGQTSATLTLTNVQLTDEGSYFVVVTGSCNALTSSRFDVFFSLPVRYVKVGGTGNGSSWATAAGDLQAVINAKGTQQVYVAGGRYTSSASSGSFTMKSGVAIFGGFNPDTPENSPANRASVNPLTGPPSSSTLTIAGSTTTNVMSNTGVTATAVLDGFVITGGNATSLPPDNSINVIGKSNNSGGGIFNLNSSPSLVNCLITGNTALLGGGIHNASSSPSLSNCVLSGNSTSIGGGGMSNYDSSNPRLSNCVISGNSSGQGGGLVNSSSRPVLINCLIRENSGTYNGGGILNGDSNPHLINCTLTRNQSPTGAALSNLGGSQPVLTNCILWDNQEGAGTAIDNDGSSSVAANYCLIGAGETDYVDAGHTTRVLNATPFQSPTNDQLTGCSLAINAGNTPAYQSAQGSATDLAGHARIYDTAIDIGAFEFQGGPQVPLALTAQPVSGSTVTVGTPVTAMVSMSGSNPTYQWYKNDLTSPVPGQTTATLSLTSVQLSDAGSYSVVVIGSCNSLTSTAFKLNLIQPVRYVKVGGTGNGTSWATAAGDLQGQINASGVTQVWVAAGTYTPGTNRTASFRLKNGVSVLGGFPATGSPTLTDRQPASYPTILSGEIGDPGDLTDNAYQVIRNQDLDNTAVLDGFIITSGYANGSSGTDNLGGGMYNSNSSPRLLNCILRLNTALGNGGGMYNNNSSPTLINCSVQANNAVDNGGGLYNVNFSSPQLINCLLWGNTASLGKAIDNRNFSRPSLTNCIEWNNDGNSTFLNEDGSSSLTASFCLIEPEATNYNGSNTLTSDPTFVDAAGGNFRLMAGSPAINAGNTSAYTDVNGGMPPSPATDLAGNRRLSGGVIDLGPYEYQALPTQPIRYVRQNGTGDGTSWANAAGDLQGQINLQGVEQVWVAQGSYTPGADRSLHFSLKNGVSILGGFPAAGTPALTDRNPASYPTVLSGEIGQPGDQTDNSYQVLVNTNSELNGTAILDGVLITGGYGYANGGGVRIENGSPRLVNCLITGNSAYQGGGLYTAYSSLTLVNCTISGNTADYGGGLYTSRGTVVMINGLISSNTATVDGGGLFTNNNGDISLLNCSLSGNTAVRGGALLNQTSNPSLVNSIVFSNGGGNTFATSINSNNFIIRTSYSLIETGSTGYTSGPGNLTASSSPFVSPTSFQLKAGSVAINAGSTAAYTTAGGPATDLAGKGRIQNGTIDMGAYESSLPPDLTPLLYVTPSLAYSTTAGSVVLDVFEINSAPTTGPITVYIAKSSLLNLSFDPGATSLAGKPVHNSLWSFDATSNSDAYILTTTQAMGAGGKRSLGLSSTLTPGQTRGRVSVTATLVGGSGGEATLTNNTDADQVEYFNK</sequence>
<keyword evidence="5" id="KW-1185">Reference proteome</keyword>
<dbReference type="SUPFAM" id="SSF48726">
    <property type="entry name" value="Immunoglobulin"/>
    <property type="match status" value="2"/>
</dbReference>
<dbReference type="SMART" id="SM00409">
    <property type="entry name" value="IG"/>
    <property type="match status" value="2"/>
</dbReference>
<dbReference type="InterPro" id="IPR036179">
    <property type="entry name" value="Ig-like_dom_sf"/>
</dbReference>
<dbReference type="NCBIfam" id="NF041518">
    <property type="entry name" value="choice_anch_Q"/>
    <property type="match status" value="4"/>
</dbReference>